<dbReference type="Gene3D" id="2.60.120.260">
    <property type="entry name" value="Galactose-binding domain-like"/>
    <property type="match status" value="1"/>
</dbReference>
<dbReference type="Pfam" id="PF00754">
    <property type="entry name" value="F5_F8_type_C"/>
    <property type="match status" value="1"/>
</dbReference>
<feature type="domain" description="PKD" evidence="4">
    <location>
        <begin position="974"/>
        <end position="1032"/>
    </location>
</feature>
<evidence type="ECO:0000313" key="5">
    <source>
        <dbReference type="EMBL" id="MFC5401884.1"/>
    </source>
</evidence>
<organism evidence="5 6">
    <name type="scientific">Cohnella soli</name>
    <dbReference type="NCBI Taxonomy" id="425005"/>
    <lineage>
        <taxon>Bacteria</taxon>
        <taxon>Bacillati</taxon>
        <taxon>Bacillota</taxon>
        <taxon>Bacilli</taxon>
        <taxon>Bacillales</taxon>
        <taxon>Paenibacillaceae</taxon>
        <taxon>Cohnella</taxon>
    </lineage>
</organism>
<dbReference type="Gene3D" id="2.60.120.200">
    <property type="match status" value="1"/>
</dbReference>
<dbReference type="EMBL" id="JBHSMI010000008">
    <property type="protein sequence ID" value="MFC5401884.1"/>
    <property type="molecule type" value="Genomic_DNA"/>
</dbReference>
<protein>
    <submittedName>
        <fullName evidence="5">OmpL47-type beta-barrel domain-containing protein</fullName>
    </submittedName>
</protein>
<dbReference type="CDD" id="cd00146">
    <property type="entry name" value="PKD"/>
    <property type="match status" value="3"/>
</dbReference>
<evidence type="ECO:0000259" key="4">
    <source>
        <dbReference type="PROSITE" id="PS50093"/>
    </source>
</evidence>
<keyword evidence="1" id="KW-0732">Signal</keyword>
<dbReference type="SUPFAM" id="SSF49899">
    <property type="entry name" value="Concanavalin A-like lectins/glucanases"/>
    <property type="match status" value="1"/>
</dbReference>
<dbReference type="InterPro" id="IPR058094">
    <property type="entry name" value="Ig-like_OmpL47-like"/>
</dbReference>
<proteinExistence type="predicted"/>
<dbReference type="InterPro" id="IPR035986">
    <property type="entry name" value="PKD_dom_sf"/>
</dbReference>
<accession>A0ABW0HMZ1</accession>
<gene>
    <name evidence="5" type="ORF">ACFPOF_03975</name>
</gene>
<dbReference type="Gene3D" id="3.30.1920.20">
    <property type="match status" value="3"/>
</dbReference>
<feature type="region of interest" description="Disordered" evidence="3">
    <location>
        <begin position="1240"/>
        <end position="1265"/>
    </location>
</feature>
<evidence type="ECO:0000256" key="3">
    <source>
        <dbReference type="SAM" id="MobiDB-lite"/>
    </source>
</evidence>
<dbReference type="InterPro" id="IPR000421">
    <property type="entry name" value="FA58C"/>
</dbReference>
<comment type="caution">
    <text evidence="5">The sequence shown here is derived from an EMBL/GenBank/DDBJ whole genome shotgun (WGS) entry which is preliminary data.</text>
</comment>
<dbReference type="Pfam" id="PF13385">
    <property type="entry name" value="Laminin_G_3"/>
    <property type="match status" value="1"/>
</dbReference>
<sequence>MSLVVVLSAISLSPAGKISAQGLGQWLWWSETGDVYHTFGANTNITINTGKMQIIPACSEGVSDGMTAWTDLYIVPSGSLTALSNGDELKDISGDGPNTVMSLSSGIFISETLGYTGPDGKIPPGKYAVVFDECQDGKYDYLVDGVIDPAFEVNYTTGVVPPLDLTQLKKDAEKKAKYWEKFHDYTKKLFDFSKAEDAHNPNEKFVDFLMRTGLPEPRAMALIQLANQAKHYAGIAADPPNPDYQHVTPLGDRPVIDFQSSDPLDLATQAVANEAAVEQAINQQMWTLLERYQGAQAAGDVNWALTNAKELSNNVNLLIAQLQRTNQSISRMNQALAADSRPLTDTAAQMEQLRSRVATSGFTNDEIAFFQDIGMSDAEIAQFKADFIAKDFLFTKADMLNWGAGLIDDNNVFGANLVTFGNQMVDLINQLLQDPAVRNDDPTAKAGGPYSGNEGSAIAFDGSSSSSSAGITKYEWDFNNDGNFDDAQGAVVSHTFTQSYTGLVGLKVTDTAGKESVDYAKVTVADVNRPPVISSSSPLERKVALHIGETKTFEVVATDPDNDATAVTWYVDGVQSGTGTSFAFNDPSANAGIHQIAAIVADAGTLGGSARISWTLQLLKKPQPGNHTPKAFFYPVGAGKNVAALEEGAKIEAYSSQFAGNGYSPENMLQFDPQGRWATAKSTDQWVKISLADGKEQFIDRIQIRPYSYQRVKDFEVAVSTTTLDDSAFTTVLRATAADNANLQDFKLDQPVMAKYILYKPLSSRESSPYISTQQFKVKTSQIGGPVVSFKNTSTDEDNDIVSWNWDFGDHSAVSTEKEPTHTFPSVGTYNVTLTVTDSQGHSNSVSLDQTVEPVDFEYLPKNPKEGGLVTFVNTTAGADEGALTSSKWLFHDNNTATGLTASRKYDDNKTYKVTLNVVTKDGQSYQVTKDVTVFNAPPTVQVGRDVTVRAGQKFESVTQISDPGGKDQFTCLWDFGDGTTSIACNFSHAYPAMEKDAPDKTYTANLTVTDNDGGEAQASKKITTRAERTPKLIAFYTFDDTFKDFSGNGNDAKPVMRTPTFVPGVKGKAAQFDPTSGLQVMDNDSLDLSTSFTFSMWLYKEDGGFGGYAPCAPVFAKGDTAAYGPYALMHDATGKSPGVRLVGGDSPNYLSFGFTNTPADFKQWYLATATWDGNVIKFYINGELRATSPWNGVLPNTTDNLVIGFDPPGITEYYHGLMDDFRIYNYALTEQEVKDLYNLKDPTPEDKTPPVTTASLNPSAPNGNNSWYTTNVGLTLSAVGEGSGIAKTEYRHAGGSWIPYSGQITISDEGQHSIEYRSIDNAGNVEDTKSVQVKVDKVAPSTVTTLAPNLPNGNNGWYTNDVTVTLSSTDTGSGLSKIEYRVDGGAWTNYGNAILLASEGTHQVEYRGVDQAGNVEDTRSVQAKVDKAAPSTVAFVTSNENNGWYTDDVTVALSSTDTGSGLSKIEYRVNGGEWKIYKSALLFTNDGTHQVDYRGVDLAGNVEDVKTSTIIIDKTAPEVSFNLNLGVLWPPNHKMVTIKVKPVILNETSGVKSIVLTSITSNEPDNGLGDGDTANDIQNAEYGTADFEFDLRAERSGKGNGRIYTITYTITDVAGNVTKAILHVSVPHNL</sequence>
<evidence type="ECO:0000256" key="2">
    <source>
        <dbReference type="ARBA" id="ARBA00023157"/>
    </source>
</evidence>
<dbReference type="Proteomes" id="UP001596113">
    <property type="component" value="Unassembled WGS sequence"/>
</dbReference>
<dbReference type="InterPro" id="IPR022409">
    <property type="entry name" value="PKD/Chitinase_dom"/>
</dbReference>
<dbReference type="InterPro" id="IPR013783">
    <property type="entry name" value="Ig-like_fold"/>
</dbReference>
<name>A0ABW0HMZ1_9BACL</name>
<feature type="compositionally biased region" description="Polar residues" evidence="3">
    <location>
        <begin position="1251"/>
        <end position="1265"/>
    </location>
</feature>
<feature type="domain" description="PKD" evidence="4">
    <location>
        <begin position="441"/>
        <end position="524"/>
    </location>
</feature>
<dbReference type="InterPro" id="IPR013320">
    <property type="entry name" value="ConA-like_dom_sf"/>
</dbReference>
<dbReference type="SUPFAM" id="SSF49785">
    <property type="entry name" value="Galactose-binding domain-like"/>
    <property type="match status" value="1"/>
</dbReference>
<dbReference type="SMART" id="SM00089">
    <property type="entry name" value="PKD"/>
    <property type="match status" value="3"/>
</dbReference>
<dbReference type="NCBIfam" id="NF047446">
    <property type="entry name" value="barrel_OmpL47"/>
    <property type="match status" value="3"/>
</dbReference>
<dbReference type="InterPro" id="IPR000601">
    <property type="entry name" value="PKD_dom"/>
</dbReference>
<dbReference type="SMART" id="SM00560">
    <property type="entry name" value="LamGL"/>
    <property type="match status" value="1"/>
</dbReference>
<dbReference type="InterPro" id="IPR006558">
    <property type="entry name" value="LamG-like"/>
</dbReference>
<reference evidence="6" key="1">
    <citation type="journal article" date="2019" name="Int. J. Syst. Evol. Microbiol.">
        <title>The Global Catalogue of Microorganisms (GCM) 10K type strain sequencing project: providing services to taxonomists for standard genome sequencing and annotation.</title>
        <authorList>
            <consortium name="The Broad Institute Genomics Platform"/>
            <consortium name="The Broad Institute Genome Sequencing Center for Infectious Disease"/>
            <person name="Wu L."/>
            <person name="Ma J."/>
        </authorList>
    </citation>
    <scope>NUCLEOTIDE SEQUENCE [LARGE SCALE GENOMIC DNA]</scope>
    <source>
        <strain evidence="6">CGMCC 1.18575</strain>
    </source>
</reference>
<feature type="domain" description="PKD" evidence="4">
    <location>
        <begin position="870"/>
        <end position="934"/>
    </location>
</feature>
<dbReference type="InterPro" id="IPR008979">
    <property type="entry name" value="Galactose-bd-like_sf"/>
</dbReference>
<dbReference type="SUPFAM" id="SSF49299">
    <property type="entry name" value="PKD domain"/>
    <property type="match status" value="4"/>
</dbReference>
<keyword evidence="6" id="KW-1185">Reference proteome</keyword>
<evidence type="ECO:0000256" key="1">
    <source>
        <dbReference type="ARBA" id="ARBA00022729"/>
    </source>
</evidence>
<evidence type="ECO:0000313" key="6">
    <source>
        <dbReference type="Proteomes" id="UP001596113"/>
    </source>
</evidence>
<feature type="domain" description="PKD" evidence="4">
    <location>
        <begin position="788"/>
        <end position="853"/>
    </location>
</feature>
<dbReference type="PROSITE" id="PS50093">
    <property type="entry name" value="PKD"/>
    <property type="match status" value="4"/>
</dbReference>
<keyword evidence="2" id="KW-1015">Disulfide bond</keyword>
<dbReference type="Pfam" id="PF18911">
    <property type="entry name" value="PKD_4"/>
    <property type="match status" value="4"/>
</dbReference>
<feature type="compositionally biased region" description="Basic and acidic residues" evidence="3">
    <location>
        <begin position="1240"/>
        <end position="1249"/>
    </location>
</feature>
<dbReference type="Gene3D" id="2.60.40.10">
    <property type="entry name" value="Immunoglobulins"/>
    <property type="match status" value="5"/>
</dbReference>